<organism evidence="1 2">
    <name type="scientific">Penicillium arizonense</name>
    <dbReference type="NCBI Taxonomy" id="1835702"/>
    <lineage>
        <taxon>Eukaryota</taxon>
        <taxon>Fungi</taxon>
        <taxon>Dikarya</taxon>
        <taxon>Ascomycota</taxon>
        <taxon>Pezizomycotina</taxon>
        <taxon>Eurotiomycetes</taxon>
        <taxon>Eurotiomycetidae</taxon>
        <taxon>Eurotiales</taxon>
        <taxon>Aspergillaceae</taxon>
        <taxon>Penicillium</taxon>
    </lineage>
</organism>
<comment type="caution">
    <text evidence="1">The sequence shown here is derived from an EMBL/GenBank/DDBJ whole genome shotgun (WGS) entry which is preliminary data.</text>
</comment>
<proteinExistence type="predicted"/>
<gene>
    <name evidence="1" type="ORF">PENARI_c040G09683</name>
</gene>
<protein>
    <submittedName>
        <fullName evidence="1">Uncharacterized protein</fullName>
    </submittedName>
</protein>
<evidence type="ECO:0000313" key="1">
    <source>
        <dbReference type="EMBL" id="OGE47593.1"/>
    </source>
</evidence>
<dbReference type="OrthoDB" id="4360356at2759"/>
<dbReference type="EMBL" id="LXJU01000040">
    <property type="protein sequence ID" value="OGE47593.1"/>
    <property type="molecule type" value="Genomic_DNA"/>
</dbReference>
<dbReference type="RefSeq" id="XP_022483052.1">
    <property type="nucleotide sequence ID" value="XM_022637085.1"/>
</dbReference>
<dbReference type="STRING" id="1835702.A0A1F5L2Z8"/>
<dbReference type="AlphaFoldDB" id="A0A1F5L2Z8"/>
<dbReference type="Proteomes" id="UP000177622">
    <property type="component" value="Unassembled WGS sequence"/>
</dbReference>
<keyword evidence="2" id="KW-1185">Reference proteome</keyword>
<evidence type="ECO:0000313" key="2">
    <source>
        <dbReference type="Proteomes" id="UP000177622"/>
    </source>
</evidence>
<name>A0A1F5L2Z8_PENAI</name>
<accession>A0A1F5L2Z8</accession>
<reference evidence="1 2" key="1">
    <citation type="journal article" date="2016" name="Sci. Rep.">
        <title>Penicillium arizonense, a new, genome sequenced fungal species, reveals a high chemical diversity in secreted metabolites.</title>
        <authorList>
            <person name="Grijseels S."/>
            <person name="Nielsen J.C."/>
            <person name="Randelovic M."/>
            <person name="Nielsen J."/>
            <person name="Nielsen K.F."/>
            <person name="Workman M."/>
            <person name="Frisvad J.C."/>
        </authorList>
    </citation>
    <scope>NUCLEOTIDE SEQUENCE [LARGE SCALE GENOMIC DNA]</scope>
    <source>
        <strain evidence="1 2">CBS 141311</strain>
    </source>
</reference>
<sequence length="141" mass="15141">MASEGIEVSSSAVTWNLPTFVMREIIDFPKLGTEANPIVVSDDAGPLGSASNPIIINFDNDCGHHVPWEYHSDGDTEVVATPDFLENLIDGSFPNLPNEEAVMDRFFHCSKGLKGATTTSTYVAIDLALGTKAGPRSVVEM</sequence>
<dbReference type="GeneID" id="34581819"/>